<sequence length="238" mass="26492">MKVLALLVSIVFSSFAWAEDYQDSGPYYAFYHIQASNPAAVVTAMDKFWASDCGKQYPADVALSQEMFNGSYPSTHFIINTFQNSNDQSKAAEIMRSCPDAITFLQELAASGTTPVMQYMGAAPIDENDWTQDTVFSKFDIIVEPQDQAAYAGAYMKMMKAASKDIDLRSYGLGAIYFGRDKFSHWVWTGARSIPELSSISEQLLTHPAFARFNAAVGSKRTIVNTTQVQILKGYERQ</sequence>
<feature type="chain" id="PRO_5022234803" description="DUF1330 domain-containing protein" evidence="1">
    <location>
        <begin position="19"/>
        <end position="238"/>
    </location>
</feature>
<proteinExistence type="predicted"/>
<dbReference type="Proteomes" id="UP000315889">
    <property type="component" value="Unassembled WGS sequence"/>
</dbReference>
<dbReference type="AlphaFoldDB" id="A0A520ME34"/>
<evidence type="ECO:0000313" key="3">
    <source>
        <dbReference type="Proteomes" id="UP000315889"/>
    </source>
</evidence>
<organism evidence="2 3">
    <name type="scientific">SAR92 clade bacterium</name>
    <dbReference type="NCBI Taxonomy" id="2315479"/>
    <lineage>
        <taxon>Bacteria</taxon>
        <taxon>Pseudomonadati</taxon>
        <taxon>Pseudomonadota</taxon>
        <taxon>Gammaproteobacteria</taxon>
        <taxon>Cellvibrionales</taxon>
        <taxon>Porticoccaceae</taxon>
        <taxon>SAR92 clade</taxon>
    </lineage>
</organism>
<reference evidence="2 3" key="1">
    <citation type="submission" date="2019-02" db="EMBL/GenBank/DDBJ databases">
        <title>Prokaryotic population dynamics and viral predation in marine succession experiment using metagenomics: the confinement effect.</title>
        <authorList>
            <person name="Haro-Moreno J.M."/>
            <person name="Rodriguez-Valera F."/>
            <person name="Lopez-Perez M."/>
        </authorList>
    </citation>
    <scope>NUCLEOTIDE SEQUENCE [LARGE SCALE GENOMIC DNA]</scope>
    <source>
        <strain evidence="2">MED-G170</strain>
    </source>
</reference>
<evidence type="ECO:0000313" key="2">
    <source>
        <dbReference type="EMBL" id="RZO19470.1"/>
    </source>
</evidence>
<protein>
    <recommendedName>
        <fullName evidence="4">DUF1330 domain-containing protein</fullName>
    </recommendedName>
</protein>
<keyword evidence="1" id="KW-0732">Signal</keyword>
<evidence type="ECO:0000256" key="1">
    <source>
        <dbReference type="SAM" id="SignalP"/>
    </source>
</evidence>
<comment type="caution">
    <text evidence="2">The sequence shown here is derived from an EMBL/GenBank/DDBJ whole genome shotgun (WGS) entry which is preliminary data.</text>
</comment>
<gene>
    <name evidence="2" type="ORF">EVB03_07750</name>
</gene>
<dbReference type="EMBL" id="SHBP01000011">
    <property type="protein sequence ID" value="RZO19470.1"/>
    <property type="molecule type" value="Genomic_DNA"/>
</dbReference>
<accession>A0A520ME34</accession>
<feature type="signal peptide" evidence="1">
    <location>
        <begin position="1"/>
        <end position="18"/>
    </location>
</feature>
<name>A0A520ME34_9GAMM</name>
<evidence type="ECO:0008006" key="4">
    <source>
        <dbReference type="Google" id="ProtNLM"/>
    </source>
</evidence>